<dbReference type="GO" id="GO:0046961">
    <property type="term" value="F:proton-transporting ATPase activity, rotational mechanism"/>
    <property type="evidence" value="ECO:0007669"/>
    <property type="project" value="InterPro"/>
</dbReference>
<dbReference type="EMBL" id="LNQE01001722">
    <property type="protein sequence ID" value="KUG12861.1"/>
    <property type="molecule type" value="Genomic_DNA"/>
</dbReference>
<comment type="caution">
    <text evidence="4">The sequence shown here is derived from an EMBL/GenBank/DDBJ whole genome shotgun (WGS) entry which is preliminary data.</text>
</comment>
<dbReference type="Pfam" id="PF01991">
    <property type="entry name" value="vATP-synt_E"/>
    <property type="match status" value="1"/>
</dbReference>
<gene>
    <name evidence="4" type="ORF">ASZ90_016411</name>
</gene>
<comment type="similarity">
    <text evidence="1">Belongs to the V-ATPase E subunit family.</text>
</comment>
<dbReference type="InterPro" id="IPR038495">
    <property type="entry name" value="ATPase_E_C"/>
</dbReference>
<dbReference type="GO" id="GO:0033178">
    <property type="term" value="C:proton-transporting two-sector ATPase complex, catalytic domain"/>
    <property type="evidence" value="ECO:0007669"/>
    <property type="project" value="InterPro"/>
</dbReference>
<dbReference type="AlphaFoldDB" id="A0A0W8EWB6"/>
<dbReference type="Gene3D" id="1.20.5.620">
    <property type="entry name" value="F1F0 ATP synthase subunit B, membrane domain"/>
    <property type="match status" value="1"/>
</dbReference>
<evidence type="ECO:0000256" key="3">
    <source>
        <dbReference type="ARBA" id="ARBA00023065"/>
    </source>
</evidence>
<dbReference type="GO" id="GO:0016787">
    <property type="term" value="F:hydrolase activity"/>
    <property type="evidence" value="ECO:0007669"/>
    <property type="project" value="UniProtKB-KW"/>
</dbReference>
<organism evidence="4">
    <name type="scientific">hydrocarbon metagenome</name>
    <dbReference type="NCBI Taxonomy" id="938273"/>
    <lineage>
        <taxon>unclassified sequences</taxon>
        <taxon>metagenomes</taxon>
        <taxon>ecological metagenomes</taxon>
    </lineage>
</organism>
<name>A0A0W8EWB6_9ZZZZ</name>
<accession>A0A0W8EWB6</accession>
<proteinExistence type="inferred from homology"/>
<keyword evidence="4" id="KW-0378">Hydrolase</keyword>
<reference evidence="4" key="1">
    <citation type="journal article" date="2015" name="Proc. Natl. Acad. Sci. U.S.A.">
        <title>Networks of energetic and metabolic interactions define dynamics in microbial communities.</title>
        <authorList>
            <person name="Embree M."/>
            <person name="Liu J.K."/>
            <person name="Al-Bassam M.M."/>
            <person name="Zengler K."/>
        </authorList>
    </citation>
    <scope>NUCLEOTIDE SEQUENCE</scope>
</reference>
<dbReference type="HAMAP" id="MF_00311">
    <property type="entry name" value="ATP_synth_E_arch"/>
    <property type="match status" value="1"/>
</dbReference>
<dbReference type="EC" id="3.6.3.14" evidence="4"/>
<dbReference type="InterPro" id="IPR002842">
    <property type="entry name" value="ATPase_V1_Esu"/>
</dbReference>
<dbReference type="Gene3D" id="3.30.2320.30">
    <property type="entry name" value="ATP synthase, E subunit, C-terminal"/>
    <property type="match status" value="1"/>
</dbReference>
<evidence type="ECO:0000313" key="4">
    <source>
        <dbReference type="EMBL" id="KUG12861.1"/>
    </source>
</evidence>
<keyword evidence="3" id="KW-0406">Ion transport</keyword>
<sequence>MGLEVVIEEIRDRGKREADQIRSETQAEVSSILHAAQEKAERIKLAVDQDVERQTAHITSQEVSAANLVVKRQLLNTQKELLDQVYAAALSTIAKLPEDFHREAMKTLLSRALREIPDGIVRCAPRDNETLGRILSGDPSFKGYTRGDPVKIDGGVIIESRDGELQIDYSYQTTLNGIWETGLKDASGILFR</sequence>
<protein>
    <submittedName>
        <fullName evidence="4">V-type atp synthase subunit e</fullName>
        <ecNumber evidence="4">3.6.3.14</ecNumber>
    </submittedName>
</protein>
<evidence type="ECO:0000256" key="1">
    <source>
        <dbReference type="ARBA" id="ARBA00005901"/>
    </source>
</evidence>
<keyword evidence="2" id="KW-0813">Transport</keyword>
<dbReference type="SUPFAM" id="SSF160527">
    <property type="entry name" value="V-type ATPase subunit E-like"/>
    <property type="match status" value="1"/>
</dbReference>
<evidence type="ECO:0000256" key="2">
    <source>
        <dbReference type="ARBA" id="ARBA00022448"/>
    </source>
</evidence>